<dbReference type="OrthoDB" id="9801054at2"/>
<dbReference type="GO" id="GO:0005524">
    <property type="term" value="F:ATP binding"/>
    <property type="evidence" value="ECO:0007669"/>
    <property type="project" value="UniProtKB-KW"/>
</dbReference>
<keyword evidence="1" id="KW-0808">Transferase</keyword>
<protein>
    <submittedName>
        <fullName evidence="4">tRNA 2-thiocytidine biosynthesis protein TtcA</fullName>
    </submittedName>
</protein>
<evidence type="ECO:0000256" key="2">
    <source>
        <dbReference type="PIRSR" id="PIRSR004976-51"/>
    </source>
</evidence>
<dbReference type="Pfam" id="PF01171">
    <property type="entry name" value="ATP_bind_3"/>
    <property type="match status" value="1"/>
</dbReference>
<dbReference type="RefSeq" id="WP_129352732.1">
    <property type="nucleotide sequence ID" value="NZ_CP026538.1"/>
</dbReference>
<evidence type="ECO:0000313" key="4">
    <source>
        <dbReference type="EMBL" id="QAZ67808.1"/>
    </source>
</evidence>
<reference evidence="4 5" key="1">
    <citation type="submission" date="2018-02" db="EMBL/GenBank/DDBJ databases">
        <title>Genome sequence of Desulfovibrio carbinolicus DSM 3852.</title>
        <authorList>
            <person name="Wilbanks E."/>
            <person name="Skennerton C.T."/>
            <person name="Orphan V.J."/>
        </authorList>
    </citation>
    <scope>NUCLEOTIDE SEQUENCE [LARGE SCALE GENOMIC DNA]</scope>
    <source>
        <strain evidence="4 5">DSM 3852</strain>
    </source>
</reference>
<keyword evidence="2" id="KW-0067">ATP-binding</keyword>
<keyword evidence="2" id="KW-0547">Nucleotide-binding</keyword>
<name>A0A4P6HRA6_9BACT</name>
<dbReference type="InterPro" id="IPR011063">
    <property type="entry name" value="TilS/TtcA_N"/>
</dbReference>
<feature type="binding site" evidence="2">
    <location>
        <position position="75"/>
    </location>
    <ligand>
        <name>ATP</name>
        <dbReference type="ChEBI" id="CHEBI:30616"/>
    </ligand>
</feature>
<organism evidence="4 5">
    <name type="scientific">Solidesulfovibrio carbinolicus</name>
    <dbReference type="NCBI Taxonomy" id="296842"/>
    <lineage>
        <taxon>Bacteria</taxon>
        <taxon>Pseudomonadati</taxon>
        <taxon>Thermodesulfobacteriota</taxon>
        <taxon>Desulfovibrionia</taxon>
        <taxon>Desulfovibrionales</taxon>
        <taxon>Desulfovibrionaceae</taxon>
        <taxon>Solidesulfovibrio</taxon>
    </lineage>
</organism>
<dbReference type="GO" id="GO:0008033">
    <property type="term" value="P:tRNA processing"/>
    <property type="evidence" value="ECO:0007669"/>
    <property type="project" value="InterPro"/>
</dbReference>
<evidence type="ECO:0000313" key="5">
    <source>
        <dbReference type="Proteomes" id="UP000293296"/>
    </source>
</evidence>
<dbReference type="Gene3D" id="3.40.50.620">
    <property type="entry name" value="HUPs"/>
    <property type="match status" value="1"/>
</dbReference>
<keyword evidence="5" id="KW-1185">Reference proteome</keyword>
<feature type="binding site" evidence="2">
    <location>
        <position position="49"/>
    </location>
    <ligand>
        <name>ATP</name>
        <dbReference type="ChEBI" id="CHEBI:30616"/>
    </ligand>
</feature>
<accession>A0A4P6HRA6</accession>
<dbReference type="Proteomes" id="UP000293296">
    <property type="component" value="Chromosome"/>
</dbReference>
<dbReference type="AlphaFoldDB" id="A0A4P6HRA6"/>
<dbReference type="PIRSF" id="PIRSF004976">
    <property type="entry name" value="ATPase_YdaO"/>
    <property type="match status" value="1"/>
</dbReference>
<dbReference type="EMBL" id="CP026538">
    <property type="protein sequence ID" value="QAZ67808.1"/>
    <property type="molecule type" value="Genomic_DNA"/>
</dbReference>
<gene>
    <name evidence="4" type="ORF">C3Y92_11485</name>
</gene>
<sequence length="266" mass="29195">MTRSAHSLRTRDLGYAQRVCVAKAGKLMMQTGQLAPRARVGLAVSGGVDSLVMLAVMAIRRRIVPFPVELLLLHVNPGFDPHNHAPLAELCADLGVPAHIEVTDFGPRAFSEENKKNSPCFYCAWLRRKRLFDLCARYNLSHLAFGHNADDLAATFFLNLFQNGRVDGLSGRESFFGGRLTVIRPLLLVDKPTIVRAAKAWELPVFANPCPMAGKSMRHEAETWVRTICAGGKKRGVNLHHALGRWQLGKDALPDPETAPDAAGEA</sequence>
<dbReference type="PANTHER" id="PTHR43686:SF1">
    <property type="entry name" value="AMINOTRAN_5 DOMAIN-CONTAINING PROTEIN"/>
    <property type="match status" value="1"/>
</dbReference>
<dbReference type="SUPFAM" id="SSF52402">
    <property type="entry name" value="Adenine nucleotide alpha hydrolases-like"/>
    <property type="match status" value="1"/>
</dbReference>
<proteinExistence type="predicted"/>
<feature type="domain" description="tRNA(Ile)-lysidine/2-thiocytidine synthase N-terminal" evidence="3">
    <location>
        <begin position="40"/>
        <end position="204"/>
    </location>
</feature>
<dbReference type="PANTHER" id="PTHR43686">
    <property type="entry name" value="SULFURTRANSFERASE-RELATED"/>
    <property type="match status" value="1"/>
</dbReference>
<evidence type="ECO:0000259" key="3">
    <source>
        <dbReference type="Pfam" id="PF01171"/>
    </source>
</evidence>
<feature type="binding site" evidence="2">
    <location>
        <position position="151"/>
    </location>
    <ligand>
        <name>ATP</name>
        <dbReference type="ChEBI" id="CHEBI:30616"/>
    </ligand>
</feature>
<feature type="binding site" evidence="2">
    <location>
        <begin position="43"/>
        <end position="45"/>
    </location>
    <ligand>
        <name>ATP</name>
        <dbReference type="ChEBI" id="CHEBI:30616"/>
    </ligand>
</feature>
<dbReference type="KEGG" id="dcb:C3Y92_11485"/>
<dbReference type="GO" id="GO:0016740">
    <property type="term" value="F:transferase activity"/>
    <property type="evidence" value="ECO:0007669"/>
    <property type="project" value="UniProtKB-KW"/>
</dbReference>
<feature type="binding site" evidence="2">
    <location>
        <position position="146"/>
    </location>
    <ligand>
        <name>ATP</name>
        <dbReference type="ChEBI" id="CHEBI:30616"/>
    </ligand>
</feature>
<dbReference type="InterPro" id="IPR035107">
    <property type="entry name" value="tRNA_thiolation_TtcA_Ctu1"/>
</dbReference>
<dbReference type="InterPro" id="IPR014729">
    <property type="entry name" value="Rossmann-like_a/b/a_fold"/>
</dbReference>
<evidence type="ECO:0000256" key="1">
    <source>
        <dbReference type="ARBA" id="ARBA00022679"/>
    </source>
</evidence>